<gene>
    <name evidence="1" type="ORF">J8H85_13530</name>
</gene>
<accession>A0ABS4BXU6</accession>
<comment type="caution">
    <text evidence="1">The sequence shown here is derived from an EMBL/GenBank/DDBJ whole genome shotgun (WGS) entry which is preliminary data.</text>
</comment>
<keyword evidence="2" id="KW-1185">Reference proteome</keyword>
<organism evidence="1 2">
    <name type="scientific">Mariniflexile gromovii</name>
    <dbReference type="NCBI Taxonomy" id="362523"/>
    <lineage>
        <taxon>Bacteria</taxon>
        <taxon>Pseudomonadati</taxon>
        <taxon>Bacteroidota</taxon>
        <taxon>Flavobacteriia</taxon>
        <taxon>Flavobacteriales</taxon>
        <taxon>Flavobacteriaceae</taxon>
        <taxon>Mariniflexile</taxon>
    </lineage>
</organism>
<dbReference type="EMBL" id="JAGJCB010000014">
    <property type="protein sequence ID" value="MBP0904857.1"/>
    <property type="molecule type" value="Genomic_DNA"/>
</dbReference>
<dbReference type="RefSeq" id="WP_209655749.1">
    <property type="nucleotide sequence ID" value="NZ_JAGJCB010000014.1"/>
</dbReference>
<reference evidence="1 2" key="1">
    <citation type="submission" date="2021-04" db="EMBL/GenBank/DDBJ databases">
        <title>Mariniflexile gromovii gen. nov., sp. nov., a gliding bacterium isolated from the sea urchin Strongylocentrotus intermedius.</title>
        <authorList>
            <person name="Ko S."/>
            <person name="Le V."/>
            <person name="Ahn C.-Y."/>
            <person name="Oh H.-M."/>
        </authorList>
    </citation>
    <scope>NUCLEOTIDE SEQUENCE [LARGE SCALE GENOMIC DNA]</scope>
    <source>
        <strain evidence="1 2">KCTC 12570</strain>
    </source>
</reference>
<protein>
    <submittedName>
        <fullName evidence="1">Sigma-70 family RNA polymerase sigma factor</fullName>
    </submittedName>
</protein>
<evidence type="ECO:0000313" key="1">
    <source>
        <dbReference type="EMBL" id="MBP0904857.1"/>
    </source>
</evidence>
<name>A0ABS4BXU6_9FLAO</name>
<dbReference type="Proteomes" id="UP000670776">
    <property type="component" value="Unassembled WGS sequence"/>
</dbReference>
<sequence>MNEINIDDYQPLIHLIINRFDKQYRKELFNESYIKLFEIKKKYIPTKGTFESYAFKHLYYHCKHYIKLNNLNHSSLDELAYDEDNEETRKVDLLESTVNLESSIETKDYIQKHSKQLTQIEKFIQQKYYQSGVSVKNIIKVYQPFHLIKSEKTIRKILKK</sequence>
<evidence type="ECO:0000313" key="2">
    <source>
        <dbReference type="Proteomes" id="UP000670776"/>
    </source>
</evidence>
<proteinExistence type="predicted"/>